<evidence type="ECO:0000313" key="2">
    <source>
        <dbReference type="EMBL" id="XCD06612.1"/>
    </source>
</evidence>
<keyword evidence="1" id="KW-1133">Transmembrane helix</keyword>
<accession>A0AAU8B401</accession>
<dbReference type="EMBL" id="PP511691">
    <property type="protein sequence ID" value="XCD06612.1"/>
    <property type="molecule type" value="Genomic_DNA"/>
</dbReference>
<sequence>MKNKLIALSAFALASPFALAEEGMGAAAVKAVQDAAKDANPVYVAVIAALAGFFVVKLIRKAL</sequence>
<protein>
    <submittedName>
        <fullName evidence="2">Uncharacterized protein</fullName>
    </submittedName>
</protein>
<organism evidence="2">
    <name type="scientific">Dulem virus 58</name>
    <dbReference type="NCBI Taxonomy" id="3145769"/>
    <lineage>
        <taxon>Viruses</taxon>
        <taxon>Monodnaviria</taxon>
        <taxon>Loebvirae</taxon>
        <taxon>Hofneiviricota</taxon>
        <taxon>Faserviricetes</taxon>
        <taxon>Tubulavirales</taxon>
        <taxon>Inoviridae</taxon>
        <taxon>Inovirus</taxon>
    </lineage>
</organism>
<name>A0AAU8B401_9VIRU</name>
<evidence type="ECO:0000256" key="1">
    <source>
        <dbReference type="SAM" id="Phobius"/>
    </source>
</evidence>
<feature type="transmembrane region" description="Helical" evidence="1">
    <location>
        <begin position="41"/>
        <end position="59"/>
    </location>
</feature>
<reference evidence="2" key="1">
    <citation type="submission" date="2024-03" db="EMBL/GenBank/DDBJ databases">
        <title>Diverse circular DNA viruses in blood, oral, and fecal samples of captive lemurs.</title>
        <authorList>
            <person name="Paietta E.N."/>
            <person name="Kraberger S."/>
            <person name="Lund M.C."/>
            <person name="Custer J.M."/>
            <person name="Vargas K.M."/>
            <person name="Ehmke E.E."/>
            <person name="Yoder A.D."/>
            <person name="Varsani A."/>
        </authorList>
    </citation>
    <scope>NUCLEOTIDE SEQUENCE</scope>
    <source>
        <strain evidence="2">Duke_25SF_72</strain>
    </source>
</reference>
<keyword evidence="1" id="KW-0472">Membrane</keyword>
<proteinExistence type="predicted"/>
<keyword evidence="1" id="KW-0812">Transmembrane</keyword>